<dbReference type="PANTHER" id="PTHR45772:SF8">
    <property type="entry name" value="HIGH-AFFINITY BRANCHED-CHAIN AMINO ACID TRANSPORT ATP-BINDING PROTEIN"/>
    <property type="match status" value="1"/>
</dbReference>
<organism evidence="5 6">
    <name type="scientific">Ferrithrix thermotolerans DSM 19514</name>
    <dbReference type="NCBI Taxonomy" id="1121881"/>
    <lineage>
        <taxon>Bacteria</taxon>
        <taxon>Bacillati</taxon>
        <taxon>Actinomycetota</taxon>
        <taxon>Acidimicrobiia</taxon>
        <taxon>Acidimicrobiales</taxon>
        <taxon>Acidimicrobiaceae</taxon>
        <taxon>Ferrithrix</taxon>
    </lineage>
</organism>
<gene>
    <name evidence="5" type="ORF">SAMN02745225_00144</name>
</gene>
<accession>A0A1M4S7L9</accession>
<evidence type="ECO:0000256" key="2">
    <source>
        <dbReference type="ARBA" id="ARBA00022741"/>
    </source>
</evidence>
<proteinExistence type="predicted"/>
<evidence type="ECO:0000259" key="4">
    <source>
        <dbReference type="PROSITE" id="PS50893"/>
    </source>
</evidence>
<keyword evidence="6" id="KW-1185">Reference proteome</keyword>
<dbReference type="STRING" id="1121881.SAMN02745225_00144"/>
<dbReference type="SUPFAM" id="SSF52540">
    <property type="entry name" value="P-loop containing nucleoside triphosphate hydrolases"/>
    <property type="match status" value="1"/>
</dbReference>
<dbReference type="CDD" id="cd03219">
    <property type="entry name" value="ABC_Mj1267_LivG_branched"/>
    <property type="match status" value="1"/>
</dbReference>
<dbReference type="Pfam" id="PF00005">
    <property type="entry name" value="ABC_tran"/>
    <property type="match status" value="1"/>
</dbReference>
<dbReference type="Gene3D" id="3.40.50.300">
    <property type="entry name" value="P-loop containing nucleotide triphosphate hydrolases"/>
    <property type="match status" value="1"/>
</dbReference>
<evidence type="ECO:0000313" key="5">
    <source>
        <dbReference type="EMBL" id="SHE28027.1"/>
    </source>
</evidence>
<dbReference type="GO" id="GO:0016887">
    <property type="term" value="F:ATP hydrolysis activity"/>
    <property type="evidence" value="ECO:0007669"/>
    <property type="project" value="InterPro"/>
</dbReference>
<dbReference type="SMART" id="SM00382">
    <property type="entry name" value="AAA"/>
    <property type="match status" value="1"/>
</dbReference>
<dbReference type="GO" id="GO:0005524">
    <property type="term" value="F:ATP binding"/>
    <property type="evidence" value="ECO:0007669"/>
    <property type="project" value="UniProtKB-KW"/>
</dbReference>
<dbReference type="InterPro" id="IPR003593">
    <property type="entry name" value="AAA+_ATPase"/>
</dbReference>
<name>A0A1M4S7L9_9ACTN</name>
<dbReference type="OrthoDB" id="3396710at2"/>
<protein>
    <submittedName>
        <fullName evidence="5">Branched-chain amino acid transport system ATP-binding protein</fullName>
    </submittedName>
</protein>
<keyword evidence="3 5" id="KW-0067">ATP-binding</keyword>
<evidence type="ECO:0000256" key="3">
    <source>
        <dbReference type="ARBA" id="ARBA00022840"/>
    </source>
</evidence>
<feature type="domain" description="ABC transporter" evidence="4">
    <location>
        <begin position="7"/>
        <end position="235"/>
    </location>
</feature>
<dbReference type="GO" id="GO:0005886">
    <property type="term" value="C:plasma membrane"/>
    <property type="evidence" value="ECO:0007669"/>
    <property type="project" value="TreeGrafter"/>
</dbReference>
<dbReference type="Proteomes" id="UP000184295">
    <property type="component" value="Unassembled WGS sequence"/>
</dbReference>
<evidence type="ECO:0000313" key="6">
    <source>
        <dbReference type="Proteomes" id="UP000184295"/>
    </source>
</evidence>
<evidence type="ECO:0000256" key="1">
    <source>
        <dbReference type="ARBA" id="ARBA00022448"/>
    </source>
</evidence>
<dbReference type="InterPro" id="IPR051120">
    <property type="entry name" value="ABC_AA/LPS_Transport"/>
</dbReference>
<dbReference type="PANTHER" id="PTHR45772">
    <property type="entry name" value="CONSERVED COMPONENT OF ABC TRANSPORTER FOR NATURAL AMINO ACIDS-RELATED"/>
    <property type="match status" value="1"/>
</dbReference>
<dbReference type="InterPro" id="IPR027417">
    <property type="entry name" value="P-loop_NTPase"/>
</dbReference>
<keyword evidence="2" id="KW-0547">Nucleotide-binding</keyword>
<dbReference type="PROSITE" id="PS50893">
    <property type="entry name" value="ABC_TRANSPORTER_2"/>
    <property type="match status" value="1"/>
</dbReference>
<dbReference type="AlphaFoldDB" id="A0A1M4S7L9"/>
<dbReference type="InterPro" id="IPR003439">
    <property type="entry name" value="ABC_transporter-like_ATP-bd"/>
</dbReference>
<keyword evidence="1" id="KW-0813">Transport</keyword>
<dbReference type="RefSeq" id="WP_072787739.1">
    <property type="nucleotide sequence ID" value="NZ_FQUL01000001.1"/>
</dbReference>
<reference evidence="6" key="1">
    <citation type="submission" date="2016-11" db="EMBL/GenBank/DDBJ databases">
        <authorList>
            <person name="Varghese N."/>
            <person name="Submissions S."/>
        </authorList>
    </citation>
    <scope>NUCLEOTIDE SEQUENCE [LARGE SCALE GENOMIC DNA]</scope>
    <source>
        <strain evidence="6">DSM 19514</strain>
    </source>
</reference>
<sequence>MTLTNVLEVDGVVKSFGGFKALNGVSLKVSQGEIVGLVGPNGCGKTTLVNVVSGIYSCDGGSVRLGGKDVTHLPAHKRVLFGVNRTFQVPKPFKDMTVQENVELAWNFGGRHGSLRDSVLGTTGLEDLKDRVTSTLNTAQQKRLDLARALATNPQVLFVDELGAGLNPSELSDLAEMLRGISKLNVALIVVEHLMGFLEALTTRVVVLEAGKEIFEGNIKDAIRDKKVVEVFLGG</sequence>
<dbReference type="EMBL" id="FQUL01000001">
    <property type="protein sequence ID" value="SHE28027.1"/>
    <property type="molecule type" value="Genomic_DNA"/>
</dbReference>